<dbReference type="PANTHER" id="PTHR22916">
    <property type="entry name" value="GLYCOSYLTRANSFERASE"/>
    <property type="match status" value="1"/>
</dbReference>
<dbReference type="Pfam" id="PF00535">
    <property type="entry name" value="Glycos_transf_2"/>
    <property type="match status" value="1"/>
</dbReference>
<dbReference type="SUPFAM" id="SSF53448">
    <property type="entry name" value="Nucleotide-diphospho-sugar transferases"/>
    <property type="match status" value="1"/>
</dbReference>
<evidence type="ECO:0000259" key="1">
    <source>
        <dbReference type="Pfam" id="PF00535"/>
    </source>
</evidence>
<dbReference type="InterPro" id="IPR029044">
    <property type="entry name" value="Nucleotide-diphossugar_trans"/>
</dbReference>
<dbReference type="Proteomes" id="UP000660380">
    <property type="component" value="Unassembled WGS sequence"/>
</dbReference>
<proteinExistence type="predicted"/>
<dbReference type="PANTHER" id="PTHR22916:SF3">
    <property type="entry name" value="UDP-GLCNAC:BETAGAL BETA-1,3-N-ACETYLGLUCOSAMINYLTRANSFERASE-LIKE PROTEIN 1"/>
    <property type="match status" value="1"/>
</dbReference>
<dbReference type="Gene3D" id="3.90.550.10">
    <property type="entry name" value="Spore Coat Polysaccharide Biosynthesis Protein SpsA, Chain A"/>
    <property type="match status" value="1"/>
</dbReference>
<dbReference type="EMBL" id="JACJTA010000002">
    <property type="protein sequence ID" value="MBD2603207.1"/>
    <property type="molecule type" value="Genomic_DNA"/>
</dbReference>
<keyword evidence="3" id="KW-1185">Reference proteome</keyword>
<evidence type="ECO:0000313" key="2">
    <source>
        <dbReference type="EMBL" id="MBD2603207.1"/>
    </source>
</evidence>
<accession>A0ABR8GIK7</accession>
<organism evidence="2 3">
    <name type="scientific">Scytonema hofmannii FACHB-248</name>
    <dbReference type="NCBI Taxonomy" id="1842502"/>
    <lineage>
        <taxon>Bacteria</taxon>
        <taxon>Bacillati</taxon>
        <taxon>Cyanobacteriota</taxon>
        <taxon>Cyanophyceae</taxon>
        <taxon>Nostocales</taxon>
        <taxon>Scytonemataceae</taxon>
        <taxon>Scytonema</taxon>
    </lineage>
</organism>
<comment type="caution">
    <text evidence="2">The sequence shown here is derived from an EMBL/GenBank/DDBJ whole genome shotgun (WGS) entry which is preliminary data.</text>
</comment>
<name>A0ABR8GIK7_9CYAN</name>
<sequence length="342" mass="39440">MQKLVSVIIPCFNAERWLAEAIDSCLQQTYANIEIIVIDDGSTDKSLEIIKSYGNKIIWESLPHQGGNHARNRGFVLSRGEYIQYLDADDYILPEKIERQVRFLEETGADVVYGDWRHKRHLPNGTSFLDKIEVPKAQADILESLLANWWTAVASLLYKRSAVINSGGWDESFLAAQDRDFFISVVMNDAKVVYQPGCYSVYRRYGNVTVSSSSKSLWVKSHCLVLDKAEKKLLQLNKLSMKYRYALARCCFELSRESLFVDYSQYLQLLEQALTIYPDFKANSSRPIYKFAQNICGFRRTEKIACRFLFLKRFVNSISDRLFDSKKKISVTLSQSTRTNFL</sequence>
<reference evidence="2 3" key="1">
    <citation type="journal article" date="2020" name="ISME J.">
        <title>Comparative genomics reveals insights into cyanobacterial evolution and habitat adaptation.</title>
        <authorList>
            <person name="Chen M.Y."/>
            <person name="Teng W.K."/>
            <person name="Zhao L."/>
            <person name="Hu C.X."/>
            <person name="Zhou Y.K."/>
            <person name="Han B.P."/>
            <person name="Song L.R."/>
            <person name="Shu W.S."/>
        </authorList>
    </citation>
    <scope>NUCLEOTIDE SEQUENCE [LARGE SCALE GENOMIC DNA]</scope>
    <source>
        <strain evidence="2 3">FACHB-248</strain>
    </source>
</reference>
<dbReference type="InterPro" id="IPR001173">
    <property type="entry name" value="Glyco_trans_2-like"/>
</dbReference>
<feature type="domain" description="Glycosyltransferase 2-like" evidence="1">
    <location>
        <begin position="6"/>
        <end position="120"/>
    </location>
</feature>
<gene>
    <name evidence="2" type="ORF">H6G81_01385</name>
</gene>
<protein>
    <submittedName>
        <fullName evidence="2">Glycosyltransferase</fullName>
    </submittedName>
</protein>
<evidence type="ECO:0000313" key="3">
    <source>
        <dbReference type="Proteomes" id="UP000660380"/>
    </source>
</evidence>
<dbReference type="RefSeq" id="WP_029632047.1">
    <property type="nucleotide sequence ID" value="NZ_JACJTA010000002.1"/>
</dbReference>